<evidence type="ECO:0000313" key="3">
    <source>
        <dbReference type="EMBL" id="CAE4664376.1"/>
    </source>
</evidence>
<evidence type="ECO:0000256" key="1">
    <source>
        <dbReference type="SAM" id="MobiDB-lite"/>
    </source>
</evidence>
<gene>
    <name evidence="3" type="ORF">DBRI00130_LOCUS42318</name>
    <name evidence="2" type="ORF">DBRI1063_LOCUS15313</name>
</gene>
<dbReference type="Pfam" id="PF10294">
    <property type="entry name" value="Methyltransf_16"/>
    <property type="match status" value="2"/>
</dbReference>
<evidence type="ECO:0000313" key="2">
    <source>
        <dbReference type="EMBL" id="CAD9338516.1"/>
    </source>
</evidence>
<sequence length="332" mass="36244">MTNNPKLSLKDPKKLRSPPPSFQCSETIEEGEVGSVSFTCTLPFTSTPLIFSCRGRSVGVLIEDEAVVKDDELEQVNGDAVDPNFFDTGYTLAGRTGFQVWAGSRLCLETLTFPQEISDSPRLQELQRLVRHGGKVLELGSGVGVVGTALAAVGAQVLLTDLPTLVEHATHINLQLNRNEESEKEEIAPPTWLSENALGIQSGWANTASLDWTKPLHAQLSSSQCTELDMIVACDCVWLSSMLQSLLNTVASLFEASPGAIFLLSFQRRDDGSLKSQEEGSCGSMFTTVDGVVEAVLERGWYMECLSWRPVLLDGVVTDKEVFVFEIRPSNK</sequence>
<dbReference type="Gene3D" id="3.40.50.150">
    <property type="entry name" value="Vaccinia Virus protein VP39"/>
    <property type="match status" value="1"/>
</dbReference>
<evidence type="ECO:0008006" key="4">
    <source>
        <dbReference type="Google" id="ProtNLM"/>
    </source>
</evidence>
<dbReference type="InterPro" id="IPR029063">
    <property type="entry name" value="SAM-dependent_MTases_sf"/>
</dbReference>
<reference evidence="2" key="1">
    <citation type="submission" date="2021-01" db="EMBL/GenBank/DDBJ databases">
        <authorList>
            <person name="Corre E."/>
            <person name="Pelletier E."/>
            <person name="Niang G."/>
            <person name="Scheremetjew M."/>
            <person name="Finn R."/>
            <person name="Kale V."/>
            <person name="Holt S."/>
            <person name="Cochrane G."/>
            <person name="Meng A."/>
            <person name="Brown T."/>
            <person name="Cohen L."/>
        </authorList>
    </citation>
    <scope>NUCLEOTIDE SEQUENCE</scope>
    <source>
        <strain evidence="3">GSO104</strain>
        <strain evidence="2">Pop2</strain>
    </source>
</reference>
<accession>A0A6U3RZB1</accession>
<dbReference type="PANTHER" id="PTHR14614:SF97">
    <property type="entry name" value="S-ADENOSYL-L-METHIONINE-DEPENDENT METHYLTRANSFERASES SUPERFAMILY PROTEIN"/>
    <property type="match status" value="1"/>
</dbReference>
<dbReference type="AlphaFoldDB" id="A0A6U3RZB1"/>
<dbReference type="SUPFAM" id="SSF53335">
    <property type="entry name" value="S-adenosyl-L-methionine-dependent methyltransferases"/>
    <property type="match status" value="1"/>
</dbReference>
<organism evidence="2">
    <name type="scientific">Ditylum brightwellii</name>
    <dbReference type="NCBI Taxonomy" id="49249"/>
    <lineage>
        <taxon>Eukaryota</taxon>
        <taxon>Sar</taxon>
        <taxon>Stramenopiles</taxon>
        <taxon>Ochrophyta</taxon>
        <taxon>Bacillariophyta</taxon>
        <taxon>Mediophyceae</taxon>
        <taxon>Lithodesmiophycidae</taxon>
        <taxon>Lithodesmiales</taxon>
        <taxon>Lithodesmiaceae</taxon>
        <taxon>Ditylum</taxon>
    </lineage>
</organism>
<dbReference type="InterPro" id="IPR019410">
    <property type="entry name" value="Methyltransf_16"/>
</dbReference>
<dbReference type="EMBL" id="HBNS01058858">
    <property type="protein sequence ID" value="CAE4664376.1"/>
    <property type="molecule type" value="Transcribed_RNA"/>
</dbReference>
<protein>
    <recommendedName>
        <fullName evidence="4">Calmodulin-lysine N-methyltransferase</fullName>
    </recommendedName>
</protein>
<proteinExistence type="predicted"/>
<dbReference type="PANTHER" id="PTHR14614">
    <property type="entry name" value="HEPATOCELLULAR CARCINOMA-ASSOCIATED ANTIGEN"/>
    <property type="match status" value="1"/>
</dbReference>
<name>A0A6U3RZB1_9STRA</name>
<feature type="region of interest" description="Disordered" evidence="1">
    <location>
        <begin position="1"/>
        <end position="21"/>
    </location>
</feature>
<dbReference type="EMBL" id="HBGN01023936">
    <property type="protein sequence ID" value="CAD9338516.1"/>
    <property type="molecule type" value="Transcribed_RNA"/>
</dbReference>